<dbReference type="AlphaFoldDB" id="A0A4U7L4K2"/>
<evidence type="ECO:0000256" key="1">
    <source>
        <dbReference type="SAM" id="MobiDB-lite"/>
    </source>
</evidence>
<dbReference type="KEGG" id="sgra:EX895_000370"/>
<dbReference type="OrthoDB" id="2556736at2759"/>
<feature type="region of interest" description="Disordered" evidence="1">
    <location>
        <begin position="245"/>
        <end position="264"/>
    </location>
</feature>
<dbReference type="RefSeq" id="XP_029742357.1">
    <property type="nucleotide sequence ID" value="XM_029880971.1"/>
</dbReference>
<accession>A0A4U7L4K2</accession>
<gene>
    <name evidence="2" type="ORF">EX895_000370</name>
</gene>
<organism evidence="2 3">
    <name type="scientific">Sporisorium graminicola</name>
    <dbReference type="NCBI Taxonomy" id="280036"/>
    <lineage>
        <taxon>Eukaryota</taxon>
        <taxon>Fungi</taxon>
        <taxon>Dikarya</taxon>
        <taxon>Basidiomycota</taxon>
        <taxon>Ustilaginomycotina</taxon>
        <taxon>Ustilaginomycetes</taxon>
        <taxon>Ustilaginales</taxon>
        <taxon>Ustilaginaceae</taxon>
        <taxon>Sporisorium</taxon>
    </lineage>
</organism>
<feature type="compositionally biased region" description="Basic and acidic residues" evidence="1">
    <location>
        <begin position="872"/>
        <end position="886"/>
    </location>
</feature>
<feature type="region of interest" description="Disordered" evidence="1">
    <location>
        <begin position="778"/>
        <end position="822"/>
    </location>
</feature>
<sequence>MTVNSLVAESLPFGQRLQISTPESLHLQDWQSSDRSDSFQRFTAQPPRVYKEDEVLRHPQLYELAFNSHPFLALIVCRTIFLGDVDERAHDKALYDAILLAGLGVKKALSQNGPSKHAKPHGFPNMDELVRRTTSALCSTKLGSLKAAGLHTSAQCMMLLAWHELTHGLIKRAATWWTMICGMIHQVHAAREREETRPDCHVNGVDLSLVVAEELDNMHTIAHLMLLWLELHLGPIQAHTSMKSCVASEQAHDPSSSSSSSTSKILELDSTSGKISAMEAYQRSWTLLRSIDRVLGSLADTFHEWKVANGVFDTGTLPDTALYDEATVKVNAILTQARLLQSGSSVEPSAAALISLTALFACFQFKHPPISISEQSVINIVKVCSAITLQLRDTFSDSKDNVDPTTITRTAGTAKCSHFGVAYFADTMDGHRIVLTMIETIALTFELLLAHIDSDGVPDSFDTSEVVIWSPEAQQMVAEKLGNVLGILSAIQECFDNIPKQGRRPGHVLGMVERIKGRIEKLGIQPDVSFALEVFAQCAREEAGEPQREGHGTTEEALPEVLPYEPVRLHCSPTNESIFSMLGNSAQWQTSPYPTISSEAYHSGLMAAYPTPPYIHTNLAPPSSKGPLRFGPGPLPMSRYDRPEAAISSQANWHGGNLNLRLAYQEQAPAWRGANHVDFSVLASATPERLEGLRMAADGGGGVSKAGPSMVYGESVLDRAQQGAHVVDSLGSTQNRGQERASAHYANDPRTTLGLSAMQANQMWARHEPVYLQASAVRSDTDCPGEARDSKRARIEMQTRQLQWDARGDTRNRGVGEGSSFQTGLAFGQDLAASVRAEDSRQLSGSHLPAAEALASIKGIEPLEDDTPTGDSHWRSRERETGEGKSRRSRFSISSAIMSTSLNSLTDEEHEEDDDDDDNDEDEDNDEEYVDD</sequence>
<feature type="compositionally biased region" description="Acidic residues" evidence="1">
    <location>
        <begin position="906"/>
        <end position="932"/>
    </location>
</feature>
<evidence type="ECO:0008006" key="4">
    <source>
        <dbReference type="Google" id="ProtNLM"/>
    </source>
</evidence>
<reference evidence="2 3" key="1">
    <citation type="submission" date="2019-05" db="EMBL/GenBank/DDBJ databases">
        <title>Sporisorium graminicola CBS 10092 draft sequencing and annotation.</title>
        <authorList>
            <person name="Solano-Gonzalez S."/>
            <person name="Caddick M.X."/>
            <person name="Darby A."/>
        </authorList>
    </citation>
    <scope>NUCLEOTIDE SEQUENCE [LARGE SCALE GENOMIC DNA]</scope>
    <source>
        <strain evidence="2 3">CBS 10092</strain>
    </source>
</reference>
<proteinExistence type="predicted"/>
<dbReference type="GeneID" id="40723265"/>
<comment type="caution">
    <text evidence="2">The sequence shown here is derived from an EMBL/GenBank/DDBJ whole genome shotgun (WGS) entry which is preliminary data.</text>
</comment>
<evidence type="ECO:0000313" key="3">
    <source>
        <dbReference type="Proteomes" id="UP000306050"/>
    </source>
</evidence>
<keyword evidence="3" id="KW-1185">Reference proteome</keyword>
<feature type="compositionally biased region" description="Low complexity" evidence="1">
    <location>
        <begin position="891"/>
        <end position="904"/>
    </location>
</feature>
<protein>
    <recommendedName>
        <fullName evidence="4">Transcription factor domain-containing protein</fullName>
    </recommendedName>
</protein>
<dbReference type="Proteomes" id="UP000306050">
    <property type="component" value="Chromosome SGRAM_1"/>
</dbReference>
<feature type="region of interest" description="Disordered" evidence="1">
    <location>
        <begin position="856"/>
        <end position="932"/>
    </location>
</feature>
<dbReference type="EMBL" id="SRRM01000002">
    <property type="protein sequence ID" value="TKY90372.1"/>
    <property type="molecule type" value="Genomic_DNA"/>
</dbReference>
<name>A0A4U7L4K2_9BASI</name>
<evidence type="ECO:0000313" key="2">
    <source>
        <dbReference type="EMBL" id="TKY90372.1"/>
    </source>
</evidence>
<feature type="compositionally biased region" description="Basic and acidic residues" evidence="1">
    <location>
        <begin position="779"/>
        <end position="797"/>
    </location>
</feature>